<feature type="region of interest" description="Disordered" evidence="1">
    <location>
        <begin position="113"/>
        <end position="132"/>
    </location>
</feature>
<comment type="caution">
    <text evidence="2">The sequence shown here is derived from an EMBL/GenBank/DDBJ whole genome shotgun (WGS) entry which is preliminary data.</text>
</comment>
<dbReference type="Pfam" id="PF04134">
    <property type="entry name" value="DCC1-like"/>
    <property type="match status" value="1"/>
</dbReference>
<sequence>MSDPRFVYDDDCGFCTWWAEFFATRADLTVVGFSELDAALRERLPEDYETCSHLVTDGGVHSCGASIERALLRTDLGVVARPIVERLRRLGRYSDVREWGYRRGANNRDVWGRLLSESPPATGTDTSESGDS</sequence>
<protein>
    <submittedName>
        <fullName evidence="2">DUF393 domain-containing protein</fullName>
    </submittedName>
</protein>
<accession>A0ABU2FP31</accession>
<proteinExistence type="predicted"/>
<organism evidence="2 3">
    <name type="scientific">Haloarcula onubensis</name>
    <dbReference type="NCBI Taxonomy" id="2950539"/>
    <lineage>
        <taxon>Archaea</taxon>
        <taxon>Methanobacteriati</taxon>
        <taxon>Methanobacteriota</taxon>
        <taxon>Stenosarchaea group</taxon>
        <taxon>Halobacteria</taxon>
        <taxon>Halobacteriales</taxon>
        <taxon>Haloarculaceae</taxon>
        <taxon>Haloarcula</taxon>
    </lineage>
</organism>
<dbReference type="Proteomes" id="UP001268864">
    <property type="component" value="Unassembled WGS sequence"/>
</dbReference>
<evidence type="ECO:0000256" key="1">
    <source>
        <dbReference type="SAM" id="MobiDB-lite"/>
    </source>
</evidence>
<evidence type="ECO:0000313" key="3">
    <source>
        <dbReference type="Proteomes" id="UP001268864"/>
    </source>
</evidence>
<feature type="compositionally biased region" description="Polar residues" evidence="1">
    <location>
        <begin position="119"/>
        <end position="132"/>
    </location>
</feature>
<dbReference type="InterPro" id="IPR007263">
    <property type="entry name" value="DCC1-like"/>
</dbReference>
<evidence type="ECO:0000313" key="2">
    <source>
        <dbReference type="EMBL" id="MDS0282528.1"/>
    </source>
</evidence>
<name>A0ABU2FP31_9EURY</name>
<reference evidence="2 3" key="1">
    <citation type="submission" date="2022-06" db="EMBL/GenBank/DDBJ databases">
        <title>Halomicroarcula sp. a new haloarchaeum isolate from saline soil.</title>
        <authorList>
            <person name="Strakova D."/>
            <person name="Galisteo C."/>
            <person name="Sanchez-Porro C."/>
            <person name="Ventosa A."/>
        </authorList>
    </citation>
    <scope>NUCLEOTIDE SEQUENCE [LARGE SCALE GENOMIC DNA]</scope>
    <source>
        <strain evidence="2 3">S3CR25-11</strain>
    </source>
</reference>
<gene>
    <name evidence="2" type="ORF">NDI86_10370</name>
</gene>
<dbReference type="EMBL" id="JAMQOS010000003">
    <property type="protein sequence ID" value="MDS0282528.1"/>
    <property type="molecule type" value="Genomic_DNA"/>
</dbReference>
<keyword evidence="3" id="KW-1185">Reference proteome</keyword>
<dbReference type="RefSeq" id="WP_310900357.1">
    <property type="nucleotide sequence ID" value="NZ_JAMQOS010000003.1"/>
</dbReference>